<comment type="caution">
    <text evidence="2">The sequence shown here is derived from an EMBL/GenBank/DDBJ whole genome shotgun (WGS) entry which is preliminary data.</text>
</comment>
<dbReference type="EMBL" id="BLLF01000188">
    <property type="protein sequence ID" value="GFH08843.1"/>
    <property type="molecule type" value="Genomic_DNA"/>
</dbReference>
<dbReference type="Proteomes" id="UP000485058">
    <property type="component" value="Unassembled WGS sequence"/>
</dbReference>
<name>A0A699YFL5_HAELA</name>
<feature type="region of interest" description="Disordered" evidence="1">
    <location>
        <begin position="1"/>
        <end position="22"/>
    </location>
</feature>
<reference evidence="2 3" key="1">
    <citation type="submission" date="2020-02" db="EMBL/GenBank/DDBJ databases">
        <title>Draft genome sequence of Haematococcus lacustris strain NIES-144.</title>
        <authorList>
            <person name="Morimoto D."/>
            <person name="Nakagawa S."/>
            <person name="Yoshida T."/>
            <person name="Sawayama S."/>
        </authorList>
    </citation>
    <scope>NUCLEOTIDE SEQUENCE [LARGE SCALE GENOMIC DNA]</scope>
    <source>
        <strain evidence="2 3">NIES-144</strain>
    </source>
</reference>
<evidence type="ECO:0000313" key="3">
    <source>
        <dbReference type="Proteomes" id="UP000485058"/>
    </source>
</evidence>
<evidence type="ECO:0000313" key="2">
    <source>
        <dbReference type="EMBL" id="GFH08843.1"/>
    </source>
</evidence>
<protein>
    <submittedName>
        <fullName evidence="2">Uncharacterized protein</fullName>
    </submittedName>
</protein>
<proteinExistence type="predicted"/>
<dbReference type="AlphaFoldDB" id="A0A699YFL5"/>
<sequence length="118" mass="13084">MQGACPMVSRAQPLQHQKDEHSMDLEIAIRHGLQLAGQGATPKLSDRERLQQTTSVALYRCKLASNKLPPTTSKLLKNQLQELWAVVGNGQPTVKPVRNMHIADWLDVLAVHMSPVTN</sequence>
<accession>A0A699YFL5</accession>
<evidence type="ECO:0000256" key="1">
    <source>
        <dbReference type="SAM" id="MobiDB-lite"/>
    </source>
</evidence>
<organism evidence="2 3">
    <name type="scientific">Haematococcus lacustris</name>
    <name type="common">Green alga</name>
    <name type="synonym">Haematococcus pluvialis</name>
    <dbReference type="NCBI Taxonomy" id="44745"/>
    <lineage>
        <taxon>Eukaryota</taxon>
        <taxon>Viridiplantae</taxon>
        <taxon>Chlorophyta</taxon>
        <taxon>core chlorophytes</taxon>
        <taxon>Chlorophyceae</taxon>
        <taxon>CS clade</taxon>
        <taxon>Chlamydomonadales</taxon>
        <taxon>Haematococcaceae</taxon>
        <taxon>Haematococcus</taxon>
    </lineage>
</organism>
<gene>
    <name evidence="2" type="ORF">HaLaN_03874</name>
</gene>
<keyword evidence="3" id="KW-1185">Reference proteome</keyword>